<dbReference type="InterPro" id="IPR036434">
    <property type="entry name" value="Beta_cellobiohydrolase_sf"/>
</dbReference>
<dbReference type="SUPFAM" id="SSF51989">
    <property type="entry name" value="Glycosyl hydrolases family 6, cellulases"/>
    <property type="match status" value="1"/>
</dbReference>
<evidence type="ECO:0000313" key="2">
    <source>
        <dbReference type="EMBL" id="GAQ66818.1"/>
    </source>
</evidence>
<dbReference type="EC" id="3.2.1.91" evidence="2"/>
<organism evidence="2 3">
    <name type="scientific">Streptomyces scabiei</name>
    <dbReference type="NCBI Taxonomy" id="1930"/>
    <lineage>
        <taxon>Bacteria</taxon>
        <taxon>Bacillati</taxon>
        <taxon>Actinomycetota</taxon>
        <taxon>Actinomycetes</taxon>
        <taxon>Kitasatosporales</taxon>
        <taxon>Streptomycetaceae</taxon>
        <taxon>Streptomyces</taxon>
    </lineage>
</organism>
<proteinExistence type="predicted"/>
<dbReference type="EMBL" id="BCMM01000045">
    <property type="protein sequence ID" value="GAQ66818.1"/>
    <property type="molecule type" value="Genomic_DNA"/>
</dbReference>
<dbReference type="GO" id="GO:0030245">
    <property type="term" value="P:cellulose catabolic process"/>
    <property type="evidence" value="ECO:0007669"/>
    <property type="project" value="InterPro"/>
</dbReference>
<evidence type="ECO:0000256" key="1">
    <source>
        <dbReference type="SAM" id="MobiDB-lite"/>
    </source>
</evidence>
<feature type="region of interest" description="Disordered" evidence="1">
    <location>
        <begin position="1"/>
        <end position="25"/>
    </location>
</feature>
<dbReference type="GO" id="GO:0016162">
    <property type="term" value="F:cellulose 1,4-beta-cellobiosidase activity"/>
    <property type="evidence" value="ECO:0007669"/>
    <property type="project" value="UniProtKB-EC"/>
</dbReference>
<dbReference type="AlphaFoldDB" id="A0A117EG95"/>
<dbReference type="Proteomes" id="UP000067448">
    <property type="component" value="Unassembled WGS sequence"/>
</dbReference>
<feature type="compositionally biased region" description="Gly residues" evidence="1">
    <location>
        <begin position="1"/>
        <end position="10"/>
    </location>
</feature>
<accession>A0A117EG95</accession>
<reference evidence="3" key="1">
    <citation type="submission" date="2015-11" db="EMBL/GenBank/DDBJ databases">
        <authorList>
            <consortium name="Cross-ministerial Strategic Innovation Promotion Program (SIP) consortium"/>
            <person name="Tomihama T."/>
            <person name="Ikenaga M."/>
            <person name="Sakai M."/>
            <person name="Okubo T."/>
            <person name="Ikeda S."/>
        </authorList>
    </citation>
    <scope>NUCLEOTIDE SEQUENCE [LARGE SCALE GENOMIC DNA]</scope>
    <source>
        <strain evidence="3">S58</strain>
    </source>
</reference>
<sequence>MCDPGYGGNVRNGNNPTGAPPHAPLAGKWFSAQFQQLMQNAYPPLS</sequence>
<keyword evidence="2" id="KW-0378">Hydrolase</keyword>
<reference evidence="3" key="3">
    <citation type="submission" date="2016-02" db="EMBL/GenBank/DDBJ databases">
        <title>Draft genome of pathogenic Streptomyces sp. in Japan.</title>
        <authorList>
            <person name="Tomihama T."/>
            <person name="Ikenaga M."/>
            <person name="Sakai M."/>
            <person name="Okubo T."/>
            <person name="Ikeda S."/>
        </authorList>
    </citation>
    <scope>NUCLEOTIDE SEQUENCE [LARGE SCALE GENOMIC DNA]</scope>
    <source>
        <strain evidence="3">S58</strain>
    </source>
</reference>
<keyword evidence="2" id="KW-0326">Glycosidase</keyword>
<evidence type="ECO:0000313" key="3">
    <source>
        <dbReference type="Proteomes" id="UP000067448"/>
    </source>
</evidence>
<gene>
    <name evidence="2" type="primary">cbhA_3</name>
    <name evidence="2" type="ORF">SsS58_07257</name>
</gene>
<protein>
    <submittedName>
        <fullName evidence="2">Exoglucanase A</fullName>
        <ecNumber evidence="2">3.2.1.91</ecNumber>
    </submittedName>
</protein>
<comment type="caution">
    <text evidence="2">The sequence shown here is derived from an EMBL/GenBank/DDBJ whole genome shotgun (WGS) entry which is preliminary data.</text>
</comment>
<dbReference type="Gene3D" id="3.20.20.40">
    <property type="entry name" value="1, 4-beta cellobiohydrolase"/>
    <property type="match status" value="1"/>
</dbReference>
<reference evidence="2 3" key="2">
    <citation type="journal article" date="2016" name="Genome Announc.">
        <title>Draft Genome Sequences of Streptomyces scabiei S58, Streptomyces turgidiscabies T45, and Streptomyces acidiscabies a10, the Pathogens of Potato Common Scab, Isolated in Japan.</title>
        <authorList>
            <person name="Tomihama T."/>
            <person name="Nishi Y."/>
            <person name="Sakai M."/>
            <person name="Ikenaga M."/>
            <person name="Okubo T."/>
            <person name="Ikeda S."/>
        </authorList>
    </citation>
    <scope>NUCLEOTIDE SEQUENCE [LARGE SCALE GENOMIC DNA]</scope>
    <source>
        <strain evidence="2 3">S58</strain>
    </source>
</reference>
<name>A0A117EG95_STRSC</name>